<protein>
    <recommendedName>
        <fullName evidence="3">Transglutaminase-like domain-containing protein</fullName>
    </recommendedName>
</protein>
<evidence type="ECO:0000313" key="1">
    <source>
        <dbReference type="EMBL" id="NMA44669.1"/>
    </source>
</evidence>
<reference evidence="1 2" key="1">
    <citation type="journal article" date="2020" name="Biotechnol. Biofuels">
        <title>New insights from the biogas microbiome by comprehensive genome-resolved metagenomics of nearly 1600 species originating from multiple anaerobic digesters.</title>
        <authorList>
            <person name="Campanaro S."/>
            <person name="Treu L."/>
            <person name="Rodriguez-R L.M."/>
            <person name="Kovalovszki A."/>
            <person name="Ziels R.M."/>
            <person name="Maus I."/>
            <person name="Zhu X."/>
            <person name="Kougias P.G."/>
            <person name="Basile A."/>
            <person name="Luo G."/>
            <person name="Schluter A."/>
            <person name="Konstantinidis K.T."/>
            <person name="Angelidaki I."/>
        </authorList>
    </citation>
    <scope>NUCLEOTIDE SEQUENCE [LARGE SCALE GENOMIC DNA]</scope>
    <source>
        <strain evidence="1">AS22ysBPME_79</strain>
    </source>
</reference>
<comment type="caution">
    <text evidence="1">The sequence shown here is derived from an EMBL/GenBank/DDBJ whole genome shotgun (WGS) entry which is preliminary data.</text>
</comment>
<dbReference type="EMBL" id="JAAZKV010000018">
    <property type="protein sequence ID" value="NMA44669.1"/>
    <property type="molecule type" value="Genomic_DNA"/>
</dbReference>
<evidence type="ECO:0000313" key="2">
    <source>
        <dbReference type="Proteomes" id="UP000526302"/>
    </source>
</evidence>
<organism evidence="1 2">
    <name type="scientific">Candidatus Iainarchaeum sp</name>
    <dbReference type="NCBI Taxonomy" id="3101447"/>
    <lineage>
        <taxon>Archaea</taxon>
        <taxon>Candidatus Iainarchaeota</taxon>
        <taxon>Candidatus Iainarchaeia</taxon>
        <taxon>Candidatus Iainarchaeales</taxon>
        <taxon>Candidatus Iainarchaeaceae</taxon>
        <taxon>Candidatus Iainarchaeum</taxon>
    </lineage>
</organism>
<evidence type="ECO:0008006" key="3">
    <source>
        <dbReference type="Google" id="ProtNLM"/>
    </source>
</evidence>
<gene>
    <name evidence="1" type="ORF">GX950_02550</name>
</gene>
<dbReference type="Gene3D" id="3.10.620.30">
    <property type="match status" value="1"/>
</dbReference>
<name>A0A7K4C012_9ARCH</name>
<proteinExistence type="predicted"/>
<dbReference type="Proteomes" id="UP000526302">
    <property type="component" value="Unassembled WGS sequence"/>
</dbReference>
<accession>A0A7K4C012</accession>
<sequence length="200" mass="23830">MYRECMVSYENEYKLAKFLLEKYSETINEREQRTIGEIKELASGNDLSIQALVEEFKEKPYNFEENYENALKKVFDFVKKEITFVDSDLGLNYWMNGKEILEIKIADDEDLAVFLCACMKALGDEKAEVIIAELDNLRTHSFVITELNGEFLLLDPTQEMEFEKYRGTKIEVIKNYEYQKQKIKRFLYRFNSTKYEQFLE</sequence>
<dbReference type="AlphaFoldDB" id="A0A7K4C012"/>